<dbReference type="EMBL" id="UINC01147568">
    <property type="protein sequence ID" value="SVD38959.1"/>
    <property type="molecule type" value="Genomic_DNA"/>
</dbReference>
<accession>A0A382UXJ4</accession>
<proteinExistence type="predicted"/>
<feature type="non-terminal residue" evidence="1">
    <location>
        <position position="1"/>
    </location>
</feature>
<name>A0A382UXJ4_9ZZZZ</name>
<organism evidence="1">
    <name type="scientific">marine metagenome</name>
    <dbReference type="NCBI Taxonomy" id="408172"/>
    <lineage>
        <taxon>unclassified sequences</taxon>
        <taxon>metagenomes</taxon>
        <taxon>ecological metagenomes</taxon>
    </lineage>
</organism>
<evidence type="ECO:0000313" key="1">
    <source>
        <dbReference type="EMBL" id="SVD38959.1"/>
    </source>
</evidence>
<protein>
    <submittedName>
        <fullName evidence="1">Uncharacterized protein</fullName>
    </submittedName>
</protein>
<gene>
    <name evidence="1" type="ORF">METZ01_LOCUS391813</name>
</gene>
<sequence>VPIGSNLVFSNTTALLSKRIREPSLRRT</sequence>
<feature type="non-terminal residue" evidence="1">
    <location>
        <position position="28"/>
    </location>
</feature>
<dbReference type="AlphaFoldDB" id="A0A382UXJ4"/>
<reference evidence="1" key="1">
    <citation type="submission" date="2018-05" db="EMBL/GenBank/DDBJ databases">
        <authorList>
            <person name="Lanie J.A."/>
            <person name="Ng W.-L."/>
            <person name="Kazmierczak K.M."/>
            <person name="Andrzejewski T.M."/>
            <person name="Davidsen T.M."/>
            <person name="Wayne K.J."/>
            <person name="Tettelin H."/>
            <person name="Glass J.I."/>
            <person name="Rusch D."/>
            <person name="Podicherti R."/>
            <person name="Tsui H.-C.T."/>
            <person name="Winkler M.E."/>
        </authorList>
    </citation>
    <scope>NUCLEOTIDE SEQUENCE</scope>
</reference>